<dbReference type="InterPro" id="IPR035093">
    <property type="entry name" value="RelE/ParE_toxin_dom_sf"/>
</dbReference>
<keyword evidence="3" id="KW-0540">Nuclease</keyword>
<reference evidence="8" key="1">
    <citation type="submission" date="2018-12" db="EMBL/GenBank/DDBJ databases">
        <title>A novel vanA-carrying plasmid in a clinical isolate of Enterococcus avium.</title>
        <authorList>
            <person name="Bernasconi O.J."/>
            <person name="Luzzaro F."/>
            <person name="Endimiani A."/>
        </authorList>
    </citation>
    <scope>NUCLEOTIDE SEQUENCE [LARGE SCALE GENOMIC DNA]</scope>
    <source>
        <strain evidence="8">LC0559/18</strain>
        <plasmid evidence="8">pLC055918-1</plasmid>
    </source>
</reference>
<comment type="caution">
    <text evidence="8">The sequence shown here is derived from an EMBL/GenBank/DDBJ whole genome shotgun (WGS) entry which is preliminary data.</text>
</comment>
<evidence type="ECO:0000256" key="3">
    <source>
        <dbReference type="ARBA" id="ARBA00022722"/>
    </source>
</evidence>
<keyword evidence="8" id="KW-0614">Plasmid</keyword>
<keyword evidence="4" id="KW-0255">Endonuclease</keyword>
<dbReference type="GO" id="GO:0045892">
    <property type="term" value="P:negative regulation of DNA-templated transcription"/>
    <property type="evidence" value="ECO:0007669"/>
    <property type="project" value="TreeGrafter"/>
</dbReference>
<evidence type="ECO:0000256" key="4">
    <source>
        <dbReference type="ARBA" id="ARBA00022759"/>
    </source>
</evidence>
<sequence>MIKAWSDDAWDDYLYWHEQGNKSNIKKINKLIKDIDRSPFAGLGKPEPLKHDLSGKWSRRITDEHRLIYRVENETIFIYSAKDHY</sequence>
<dbReference type="GO" id="GO:0006401">
    <property type="term" value="P:RNA catabolic process"/>
    <property type="evidence" value="ECO:0007669"/>
    <property type="project" value="InterPro"/>
</dbReference>
<dbReference type="Pfam" id="PF06769">
    <property type="entry name" value="YoeB_toxin"/>
    <property type="match status" value="1"/>
</dbReference>
<dbReference type="Proteomes" id="UP000288388">
    <property type="component" value="Plasmid plc055918-1"/>
</dbReference>
<dbReference type="EMBL" id="RYZS01000003">
    <property type="protein sequence ID" value="RVU92318.1"/>
    <property type="molecule type" value="Genomic_DNA"/>
</dbReference>
<comment type="similarity">
    <text evidence="1">Belongs to the YoeB family.</text>
</comment>
<evidence type="ECO:0000256" key="1">
    <source>
        <dbReference type="ARBA" id="ARBA00008172"/>
    </source>
</evidence>
<evidence type="ECO:0000313" key="8">
    <source>
        <dbReference type="EMBL" id="RVU92318.1"/>
    </source>
</evidence>
<name>A0A437UFL7_ENTAV</name>
<dbReference type="GO" id="GO:0016787">
    <property type="term" value="F:hydrolase activity"/>
    <property type="evidence" value="ECO:0007669"/>
    <property type="project" value="UniProtKB-KW"/>
</dbReference>
<proteinExistence type="inferred from homology"/>
<keyword evidence="2" id="KW-1277">Toxin-antitoxin system</keyword>
<accession>A0A437UFL7</accession>
<protein>
    <recommendedName>
        <fullName evidence="7">Endoribonuclease YoeB</fullName>
    </recommendedName>
    <alternativeName>
        <fullName evidence="6">Putative mRNA interferase YoeB</fullName>
    </alternativeName>
</protein>
<keyword evidence="5" id="KW-0378">Hydrolase</keyword>
<dbReference type="PANTHER" id="PTHR38039">
    <property type="entry name" value="TOXIN YOEB"/>
    <property type="match status" value="1"/>
</dbReference>
<dbReference type="PANTHER" id="PTHR38039:SF1">
    <property type="entry name" value="TOXIN YOEB"/>
    <property type="match status" value="1"/>
</dbReference>
<gene>
    <name evidence="8" type="ORF">EK398_23440</name>
</gene>
<dbReference type="Gene3D" id="3.30.2310.20">
    <property type="entry name" value="RelE-like"/>
    <property type="match status" value="1"/>
</dbReference>
<dbReference type="NCBIfam" id="TIGR02116">
    <property type="entry name" value="toxin_Txe_YoeB"/>
    <property type="match status" value="1"/>
</dbReference>
<dbReference type="RefSeq" id="WP_000588503.1">
    <property type="nucleotide sequence ID" value="NZ_CM013039.1"/>
</dbReference>
<evidence type="ECO:0000256" key="6">
    <source>
        <dbReference type="ARBA" id="ARBA00030388"/>
    </source>
</evidence>
<evidence type="ECO:0000256" key="5">
    <source>
        <dbReference type="ARBA" id="ARBA00022801"/>
    </source>
</evidence>
<dbReference type="SUPFAM" id="SSF143011">
    <property type="entry name" value="RelE-like"/>
    <property type="match status" value="1"/>
</dbReference>
<evidence type="ECO:0000256" key="2">
    <source>
        <dbReference type="ARBA" id="ARBA00022649"/>
    </source>
</evidence>
<dbReference type="InterPro" id="IPR009614">
    <property type="entry name" value="YoeB_toxin"/>
</dbReference>
<dbReference type="AlphaFoldDB" id="A0A437UFL7"/>
<geneLocation type="plasmid" evidence="8">
    <name>pLC055918-1</name>
</geneLocation>
<dbReference type="GO" id="GO:0004519">
    <property type="term" value="F:endonuclease activity"/>
    <property type="evidence" value="ECO:0007669"/>
    <property type="project" value="UniProtKB-KW"/>
</dbReference>
<organism evidence="8">
    <name type="scientific">Enterococcus avium</name>
    <name type="common">Streptococcus avium</name>
    <dbReference type="NCBI Taxonomy" id="33945"/>
    <lineage>
        <taxon>Bacteria</taxon>
        <taxon>Bacillati</taxon>
        <taxon>Bacillota</taxon>
        <taxon>Bacilli</taxon>
        <taxon>Lactobacillales</taxon>
        <taxon>Enterococcaceae</taxon>
        <taxon>Enterococcus</taxon>
    </lineage>
</organism>
<evidence type="ECO:0000256" key="7">
    <source>
        <dbReference type="ARBA" id="ARBA00050056"/>
    </source>
</evidence>